<dbReference type="OrthoDB" id="10257697at2759"/>
<protein>
    <recommendedName>
        <fullName evidence="3">Cytochrome b5 heme-binding domain-containing protein</fullName>
    </recommendedName>
</protein>
<dbReference type="GO" id="GO:0012505">
    <property type="term" value="C:endomembrane system"/>
    <property type="evidence" value="ECO:0007669"/>
    <property type="project" value="TreeGrafter"/>
</dbReference>
<evidence type="ECO:0000256" key="1">
    <source>
        <dbReference type="ARBA" id="ARBA00038357"/>
    </source>
</evidence>
<evidence type="ECO:0000256" key="2">
    <source>
        <dbReference type="SAM" id="Phobius"/>
    </source>
</evidence>
<dbReference type="InterPro" id="IPR036400">
    <property type="entry name" value="Cyt_B5-like_heme/steroid_sf"/>
</dbReference>
<accession>A0A8J9Y7H4</accession>
<organism evidence="4 5">
    <name type="scientific">Brenthis ino</name>
    <name type="common">lesser marbled fritillary</name>
    <dbReference type="NCBI Taxonomy" id="405034"/>
    <lineage>
        <taxon>Eukaryota</taxon>
        <taxon>Metazoa</taxon>
        <taxon>Ecdysozoa</taxon>
        <taxon>Arthropoda</taxon>
        <taxon>Hexapoda</taxon>
        <taxon>Insecta</taxon>
        <taxon>Pterygota</taxon>
        <taxon>Neoptera</taxon>
        <taxon>Endopterygota</taxon>
        <taxon>Lepidoptera</taxon>
        <taxon>Glossata</taxon>
        <taxon>Ditrysia</taxon>
        <taxon>Papilionoidea</taxon>
        <taxon>Nymphalidae</taxon>
        <taxon>Heliconiinae</taxon>
        <taxon>Argynnini</taxon>
        <taxon>Brenthis</taxon>
    </lineage>
</organism>
<gene>
    <name evidence="4" type="ORF">BINO364_LOCUS7896</name>
</gene>
<dbReference type="GO" id="GO:0016020">
    <property type="term" value="C:membrane"/>
    <property type="evidence" value="ECO:0007669"/>
    <property type="project" value="TreeGrafter"/>
</dbReference>
<feature type="domain" description="Cytochrome b5 heme-binding" evidence="3">
    <location>
        <begin position="46"/>
        <end position="137"/>
    </location>
</feature>
<name>A0A8J9Y7H4_9NEOP</name>
<proteinExistence type="inferred from homology"/>
<evidence type="ECO:0000313" key="4">
    <source>
        <dbReference type="EMBL" id="CAH0721854.1"/>
    </source>
</evidence>
<keyword evidence="2" id="KW-0472">Membrane</keyword>
<dbReference type="SMART" id="SM01117">
    <property type="entry name" value="Cyt-b5"/>
    <property type="match status" value="1"/>
</dbReference>
<feature type="non-terminal residue" evidence="4">
    <location>
        <position position="251"/>
    </location>
</feature>
<dbReference type="InterPro" id="IPR001199">
    <property type="entry name" value="Cyt_B5-like_heme/steroid-bd"/>
</dbReference>
<feature type="transmembrane region" description="Helical" evidence="2">
    <location>
        <begin position="12"/>
        <end position="30"/>
    </location>
</feature>
<comment type="similarity">
    <text evidence="1">Belongs to the cytochrome b5 family. MAPR subfamily.</text>
</comment>
<dbReference type="PANTHER" id="PTHR10281:SF4">
    <property type="entry name" value="NEUFERRICIN"/>
    <property type="match status" value="1"/>
</dbReference>
<sequence length="251" mass="28742">MFIPLGLRLKYFVLTVSVLIVAIILQKYYFKYTLFPKVKTLKKGVYFNEDLAVEGKLYLAILGSIYDVTEGKKHYAKGSPYNYFVGKDGSRALVTGKFNDESSDKDHVLDLSCNELMTILHWRGTFKKKYAYVGVLVGRYYDDNGAETSYMIEFKQKIKQCKLEQEEIKKQEQLYPPCNIAWSEDKGTTRVWCTKSSGGIVRNWEGVPRELYTPGEDKPRCACVNLRNTSTSMLKEYPGCLKTSTECILAD</sequence>
<dbReference type="Gene3D" id="3.10.120.10">
    <property type="entry name" value="Cytochrome b5-like heme/steroid binding domain"/>
    <property type="match status" value="1"/>
</dbReference>
<keyword evidence="5" id="KW-1185">Reference proteome</keyword>
<dbReference type="EMBL" id="OV170223">
    <property type="protein sequence ID" value="CAH0721854.1"/>
    <property type="molecule type" value="Genomic_DNA"/>
</dbReference>
<dbReference type="AlphaFoldDB" id="A0A8J9Y7H4"/>
<dbReference type="InterPro" id="IPR050577">
    <property type="entry name" value="MAPR/NEUFC/NENF-like"/>
</dbReference>
<dbReference type="PANTHER" id="PTHR10281">
    <property type="entry name" value="MEMBRANE-ASSOCIATED PROGESTERONE RECEPTOR COMPONENT-RELATED"/>
    <property type="match status" value="1"/>
</dbReference>
<dbReference type="Proteomes" id="UP000838878">
    <property type="component" value="Chromosome 3"/>
</dbReference>
<keyword evidence="2" id="KW-0812">Transmembrane</keyword>
<dbReference type="SUPFAM" id="SSF55856">
    <property type="entry name" value="Cytochrome b5-like heme/steroid binding domain"/>
    <property type="match status" value="1"/>
</dbReference>
<evidence type="ECO:0000259" key="3">
    <source>
        <dbReference type="SMART" id="SM01117"/>
    </source>
</evidence>
<dbReference type="Pfam" id="PF00173">
    <property type="entry name" value="Cyt-b5"/>
    <property type="match status" value="1"/>
</dbReference>
<keyword evidence="2" id="KW-1133">Transmembrane helix</keyword>
<evidence type="ECO:0000313" key="5">
    <source>
        <dbReference type="Proteomes" id="UP000838878"/>
    </source>
</evidence>
<reference evidence="4" key="1">
    <citation type="submission" date="2021-12" db="EMBL/GenBank/DDBJ databases">
        <authorList>
            <person name="Martin H S."/>
        </authorList>
    </citation>
    <scope>NUCLEOTIDE SEQUENCE</scope>
</reference>